<feature type="non-terminal residue" evidence="2">
    <location>
        <position position="142"/>
    </location>
</feature>
<dbReference type="Proteomes" id="UP000678393">
    <property type="component" value="Unassembled WGS sequence"/>
</dbReference>
<evidence type="ECO:0000313" key="3">
    <source>
        <dbReference type="Proteomes" id="UP000678393"/>
    </source>
</evidence>
<proteinExistence type="predicted"/>
<dbReference type="OrthoDB" id="10251809at2759"/>
<evidence type="ECO:0000313" key="2">
    <source>
        <dbReference type="EMBL" id="CAG5134626.1"/>
    </source>
</evidence>
<protein>
    <recommendedName>
        <fullName evidence="1">Dynein heavy chain tail domain-containing protein</fullName>
    </recommendedName>
</protein>
<dbReference type="AlphaFoldDB" id="A0A8S4A6J0"/>
<organism evidence="2 3">
    <name type="scientific">Candidula unifasciata</name>
    <dbReference type="NCBI Taxonomy" id="100452"/>
    <lineage>
        <taxon>Eukaryota</taxon>
        <taxon>Metazoa</taxon>
        <taxon>Spiralia</taxon>
        <taxon>Lophotrochozoa</taxon>
        <taxon>Mollusca</taxon>
        <taxon>Gastropoda</taxon>
        <taxon>Heterobranchia</taxon>
        <taxon>Euthyneura</taxon>
        <taxon>Panpulmonata</taxon>
        <taxon>Eupulmonata</taxon>
        <taxon>Stylommatophora</taxon>
        <taxon>Helicina</taxon>
        <taxon>Helicoidea</taxon>
        <taxon>Geomitridae</taxon>
        <taxon>Candidula</taxon>
    </lineage>
</organism>
<gene>
    <name evidence="2" type="ORF">CUNI_LOCUS20184</name>
</gene>
<keyword evidence="3" id="KW-1185">Reference proteome</keyword>
<sequence length="142" mass="15790">AARPQDTFYTTKVSGPYVYTPQYGLRRVEEQTSSSSASEDNLLTDSPWPARNAPCFDLLNSFMERCNDVLELVETTGHFQLLADVIEAGGAGSASFDAMLNELHVQYSAAMKTFFSQVQNVLDIDNSTIFDVAFFDLRLTVK</sequence>
<reference evidence="2" key="1">
    <citation type="submission" date="2021-04" db="EMBL/GenBank/DDBJ databases">
        <authorList>
            <consortium name="Molecular Ecology Group"/>
        </authorList>
    </citation>
    <scope>NUCLEOTIDE SEQUENCE</scope>
</reference>
<dbReference type="Pfam" id="PF08385">
    <property type="entry name" value="DHC_N1"/>
    <property type="match status" value="1"/>
</dbReference>
<feature type="domain" description="Dynein heavy chain tail" evidence="1">
    <location>
        <begin position="41"/>
        <end position="137"/>
    </location>
</feature>
<name>A0A8S4A6J0_9EUPU</name>
<evidence type="ECO:0000259" key="1">
    <source>
        <dbReference type="Pfam" id="PF08385"/>
    </source>
</evidence>
<dbReference type="EMBL" id="CAJHNH020007423">
    <property type="protein sequence ID" value="CAG5134626.1"/>
    <property type="molecule type" value="Genomic_DNA"/>
</dbReference>
<accession>A0A8S4A6J0</accession>
<comment type="caution">
    <text evidence="2">The sequence shown here is derived from an EMBL/GenBank/DDBJ whole genome shotgun (WGS) entry which is preliminary data.</text>
</comment>
<dbReference type="InterPro" id="IPR013594">
    <property type="entry name" value="Dynein_heavy_tail"/>
</dbReference>
<feature type="non-terminal residue" evidence="2">
    <location>
        <position position="1"/>
    </location>
</feature>